<protein>
    <submittedName>
        <fullName evidence="6">Methyltransferase domain-containing protein</fullName>
    </submittedName>
</protein>
<feature type="domain" description="Methyltransferase" evidence="5">
    <location>
        <begin position="669"/>
        <end position="764"/>
    </location>
</feature>
<dbReference type="Gene3D" id="3.40.50.12580">
    <property type="match status" value="1"/>
</dbReference>
<dbReference type="Gene3D" id="3.40.50.150">
    <property type="entry name" value="Vaccinia Virus protein VP39"/>
    <property type="match status" value="1"/>
</dbReference>
<keyword evidence="1 6" id="KW-0489">Methyltransferase</keyword>
<organism evidence="6 7">
    <name type="scientific">Methylobacterium longum</name>
    <dbReference type="NCBI Taxonomy" id="767694"/>
    <lineage>
        <taxon>Bacteria</taxon>
        <taxon>Pseudomonadati</taxon>
        <taxon>Pseudomonadota</taxon>
        <taxon>Alphaproteobacteria</taxon>
        <taxon>Hyphomicrobiales</taxon>
        <taxon>Methylobacteriaceae</taxon>
        <taxon>Methylobacterium</taxon>
    </lineage>
</organism>
<comment type="caution">
    <text evidence="6">The sequence shown here is derived from an EMBL/GenBank/DDBJ whole genome shotgun (WGS) entry which is preliminary data.</text>
</comment>
<evidence type="ECO:0000256" key="4">
    <source>
        <dbReference type="SAM" id="MobiDB-lite"/>
    </source>
</evidence>
<dbReference type="GO" id="GO:0032259">
    <property type="term" value="P:methylation"/>
    <property type="evidence" value="ECO:0007669"/>
    <property type="project" value="UniProtKB-KW"/>
</dbReference>
<name>A0ABT8AZZ8_9HYPH</name>
<sequence>MRRLSLADETATTRSDQSGRLTDSWHAVVEAVSGRYSELLFALKASEQAVAARLDDLTESVRGASEGAQGGRDDVAEAVDRRVEDLATLLRDHGAAILQAQSQVRDSLADAIAGRFGDLAYLLREHEALVSRQQSEVREGFAEALSSRFNDLAYLLREQDAAFRERQNAARADLQDLASRIDRIVPLIQDGHAVAESRAASARFQAASYRAALGRVKVVFIAQTAETWPSFHSVVEAFRHDPRCETTVVVSPFLQGGYPSARLRDFLVQRDIPFTTAEAYDLEAEAPDVLFYQNPYDSTRPASLHVGSVERVVPRIAYIPYGLEIGGGDENRRYQFDLNVQQRCWRIFARSERHRRMFGRYCRAGDNHVVVSGHPKFDWAQGFTADDLDPSLVRAVDGRKAFLWNPHFAISSESQWSMFFIWKDVLVDLFASREDIVLLLRPHPSLFTTILQHGVMTQAEIDAFLQGARDRGALILDERPDYRHSFTASVALMSDVSSFLLEYLPTTKPILYLRNEAGPGLNDDAEIINAYALGDSDHAIRRFIDDVSAGRDPCRSARLGPLSEYLFGTDGLAGQRIKDHVVAAVLHEGARWPRSRARDEAPGSPDLGRGLSTGPGLTRPVDPSAAQSAASAFWMACNNTFLASPEYYMRQEAILQAHVLPLIETTWSILDIGCGNGRFTLLMAACANSVRGFDLSRKLVDQARAEAARRGIANARFDQRDLSEYRDEDVYEMVSCMGVVSTLIEDERFDALLGILRGAVRQQGLLVLKDTVAVGANDVFVSTAEYTSLYRAEAKYLGALAACGFDAIEAIEMGRDQGLVNKMFIFRRA</sequence>
<dbReference type="PANTHER" id="PTHR43464">
    <property type="entry name" value="METHYLTRANSFERASE"/>
    <property type="match status" value="1"/>
</dbReference>
<dbReference type="InterPro" id="IPR029063">
    <property type="entry name" value="SAM-dependent_MTases_sf"/>
</dbReference>
<dbReference type="RefSeq" id="WP_238291645.1">
    <property type="nucleotide sequence ID" value="NZ_BPQS01000042.1"/>
</dbReference>
<evidence type="ECO:0000256" key="2">
    <source>
        <dbReference type="ARBA" id="ARBA00022679"/>
    </source>
</evidence>
<keyword evidence="2" id="KW-0808">Transferase</keyword>
<feature type="region of interest" description="Disordered" evidence="4">
    <location>
        <begin position="593"/>
        <end position="623"/>
    </location>
</feature>
<evidence type="ECO:0000256" key="3">
    <source>
        <dbReference type="ARBA" id="ARBA00022691"/>
    </source>
</evidence>
<dbReference type="CDD" id="cd02440">
    <property type="entry name" value="AdoMet_MTases"/>
    <property type="match status" value="1"/>
</dbReference>
<accession>A0ABT8AZZ8</accession>
<evidence type="ECO:0000259" key="5">
    <source>
        <dbReference type="Pfam" id="PF13649"/>
    </source>
</evidence>
<evidence type="ECO:0000313" key="7">
    <source>
        <dbReference type="Proteomes" id="UP001244297"/>
    </source>
</evidence>
<reference evidence="7" key="1">
    <citation type="journal article" date="2019" name="Int. J. Syst. Evol. Microbiol.">
        <title>The Global Catalogue of Microorganisms (GCM) 10K type strain sequencing project: providing services to taxonomists for standard genome sequencing and annotation.</title>
        <authorList>
            <consortium name="The Broad Institute Genomics Platform"/>
            <consortium name="The Broad Institute Genome Sequencing Center for Infectious Disease"/>
            <person name="Wu L."/>
            <person name="Ma J."/>
        </authorList>
    </citation>
    <scope>NUCLEOTIDE SEQUENCE [LARGE SCALE GENOMIC DNA]</scope>
    <source>
        <strain evidence="7">CECT 7806</strain>
    </source>
</reference>
<dbReference type="SUPFAM" id="SSF53335">
    <property type="entry name" value="S-adenosyl-L-methionine-dependent methyltransferases"/>
    <property type="match status" value="1"/>
</dbReference>
<dbReference type="PANTHER" id="PTHR43464:SF19">
    <property type="entry name" value="UBIQUINONE BIOSYNTHESIS O-METHYLTRANSFERASE, MITOCHONDRIAL"/>
    <property type="match status" value="1"/>
</dbReference>
<dbReference type="EMBL" id="JAUFPT010000116">
    <property type="protein sequence ID" value="MDN3574844.1"/>
    <property type="molecule type" value="Genomic_DNA"/>
</dbReference>
<keyword evidence="7" id="KW-1185">Reference proteome</keyword>
<dbReference type="GO" id="GO:0008168">
    <property type="term" value="F:methyltransferase activity"/>
    <property type="evidence" value="ECO:0007669"/>
    <property type="project" value="UniProtKB-KW"/>
</dbReference>
<dbReference type="Pfam" id="PF13649">
    <property type="entry name" value="Methyltransf_25"/>
    <property type="match status" value="1"/>
</dbReference>
<gene>
    <name evidence="6" type="ORF">QWZ18_30150</name>
</gene>
<dbReference type="Proteomes" id="UP001244297">
    <property type="component" value="Unassembled WGS sequence"/>
</dbReference>
<dbReference type="InterPro" id="IPR041698">
    <property type="entry name" value="Methyltransf_25"/>
</dbReference>
<evidence type="ECO:0000256" key="1">
    <source>
        <dbReference type="ARBA" id="ARBA00022603"/>
    </source>
</evidence>
<dbReference type="InterPro" id="IPR043148">
    <property type="entry name" value="TagF_C"/>
</dbReference>
<evidence type="ECO:0000313" key="6">
    <source>
        <dbReference type="EMBL" id="MDN3574844.1"/>
    </source>
</evidence>
<keyword evidence="3" id="KW-0949">S-adenosyl-L-methionine</keyword>
<proteinExistence type="predicted"/>